<proteinExistence type="predicted"/>
<dbReference type="AlphaFoldDB" id="A0A9R1VQ50"/>
<dbReference type="EMBL" id="NBSK02000004">
    <property type="protein sequence ID" value="KAJ0210436.1"/>
    <property type="molecule type" value="Genomic_DNA"/>
</dbReference>
<evidence type="ECO:0000313" key="2">
    <source>
        <dbReference type="Proteomes" id="UP000235145"/>
    </source>
</evidence>
<name>A0A9R1VQ50_LACSA</name>
<accession>A0A9R1VQ50</accession>
<organism evidence="1 2">
    <name type="scientific">Lactuca sativa</name>
    <name type="common">Garden lettuce</name>
    <dbReference type="NCBI Taxonomy" id="4236"/>
    <lineage>
        <taxon>Eukaryota</taxon>
        <taxon>Viridiplantae</taxon>
        <taxon>Streptophyta</taxon>
        <taxon>Embryophyta</taxon>
        <taxon>Tracheophyta</taxon>
        <taxon>Spermatophyta</taxon>
        <taxon>Magnoliopsida</taxon>
        <taxon>eudicotyledons</taxon>
        <taxon>Gunneridae</taxon>
        <taxon>Pentapetalae</taxon>
        <taxon>asterids</taxon>
        <taxon>campanulids</taxon>
        <taxon>Asterales</taxon>
        <taxon>Asteraceae</taxon>
        <taxon>Cichorioideae</taxon>
        <taxon>Cichorieae</taxon>
        <taxon>Lactucinae</taxon>
        <taxon>Lactuca</taxon>
    </lineage>
</organism>
<gene>
    <name evidence="1" type="ORF">LSAT_V11C400209330</name>
</gene>
<reference evidence="1 2" key="1">
    <citation type="journal article" date="2017" name="Nat. Commun.">
        <title>Genome assembly with in vitro proximity ligation data and whole-genome triplication in lettuce.</title>
        <authorList>
            <person name="Reyes-Chin-Wo S."/>
            <person name="Wang Z."/>
            <person name="Yang X."/>
            <person name="Kozik A."/>
            <person name="Arikit S."/>
            <person name="Song C."/>
            <person name="Xia L."/>
            <person name="Froenicke L."/>
            <person name="Lavelle D.O."/>
            <person name="Truco M.J."/>
            <person name="Xia R."/>
            <person name="Zhu S."/>
            <person name="Xu C."/>
            <person name="Xu H."/>
            <person name="Xu X."/>
            <person name="Cox K."/>
            <person name="Korf I."/>
            <person name="Meyers B.C."/>
            <person name="Michelmore R.W."/>
        </authorList>
    </citation>
    <scope>NUCLEOTIDE SEQUENCE [LARGE SCALE GENOMIC DNA]</scope>
    <source>
        <strain evidence="2">cv. Salinas</strain>
        <tissue evidence="1">Seedlings</tissue>
    </source>
</reference>
<sequence>MDFDDPEFLQNLREALRNIQEGGNQRQPRRGEHRVVEEFKVSELPEFVGGTDPERYLEWERKIERMFEFKEVDDEKSCKYAILKLSGGASLWFEGLKAKRTREGKEKNLFLAFSKTKAKKEICSFYS</sequence>
<evidence type="ECO:0008006" key="3">
    <source>
        <dbReference type="Google" id="ProtNLM"/>
    </source>
</evidence>
<keyword evidence="2" id="KW-1185">Reference proteome</keyword>
<dbReference type="Proteomes" id="UP000235145">
    <property type="component" value="Unassembled WGS sequence"/>
</dbReference>
<protein>
    <recommendedName>
        <fullName evidence="3">Retrotransposon gag domain-containing protein</fullName>
    </recommendedName>
</protein>
<evidence type="ECO:0000313" key="1">
    <source>
        <dbReference type="EMBL" id="KAJ0210436.1"/>
    </source>
</evidence>
<comment type="caution">
    <text evidence="1">The sequence shown here is derived from an EMBL/GenBank/DDBJ whole genome shotgun (WGS) entry which is preliminary data.</text>
</comment>